<keyword evidence="7" id="KW-1185">Reference proteome</keyword>
<comment type="caution">
    <text evidence="6">The sequence shown here is derived from an EMBL/GenBank/DDBJ whole genome shotgun (WGS) entry which is preliminary data.</text>
</comment>
<dbReference type="InterPro" id="IPR042778">
    <property type="entry name" value="ZCWPW1/ZCWPW2"/>
</dbReference>
<proteinExistence type="predicted"/>
<dbReference type="Gene3D" id="3.30.40.100">
    <property type="match status" value="1"/>
</dbReference>
<dbReference type="PROSITE" id="PS50812">
    <property type="entry name" value="PWWP"/>
    <property type="match status" value="1"/>
</dbReference>
<dbReference type="PANTHER" id="PTHR15999">
    <property type="entry name" value="ZINC FINGER CW-TYPE PWWP DOMAIN PROTEIN 1"/>
    <property type="match status" value="1"/>
</dbReference>
<dbReference type="Pfam" id="PF07496">
    <property type="entry name" value="zf-CW"/>
    <property type="match status" value="1"/>
</dbReference>
<dbReference type="CDD" id="cd20146">
    <property type="entry name" value="PWWP_ZCWPW2"/>
    <property type="match status" value="1"/>
</dbReference>
<dbReference type="PROSITE" id="PS51050">
    <property type="entry name" value="ZF_CW"/>
    <property type="match status" value="1"/>
</dbReference>
<dbReference type="EMBL" id="SCEB01215692">
    <property type="protein sequence ID" value="RXM28202.1"/>
    <property type="molecule type" value="Genomic_DNA"/>
</dbReference>
<sequence length="158" mass="18428">MDLNASESEASYLMAKIWIQCDSQDCLKWRLVPHKDTIDLDRKKPWYCHMNQDPFYSHCSVPEEKFPNEADLREHGLKFVYSKLPVGSLVMIKASKWPRWPAILCPDPCSGNYLHFGLDGHIEEYHAEFLGNPHSRFWASVKHIDHFHIPTVEVGLHK</sequence>
<gene>
    <name evidence="6" type="ORF">EOD39_2685</name>
</gene>
<dbReference type="SUPFAM" id="SSF63748">
    <property type="entry name" value="Tudor/PWWP/MBT"/>
    <property type="match status" value="1"/>
</dbReference>
<dbReference type="GO" id="GO:0008270">
    <property type="term" value="F:zinc ion binding"/>
    <property type="evidence" value="ECO:0007669"/>
    <property type="project" value="UniProtKB-KW"/>
</dbReference>
<dbReference type="Gene3D" id="2.30.30.140">
    <property type="match status" value="1"/>
</dbReference>
<dbReference type="Proteomes" id="UP000289886">
    <property type="component" value="Unassembled WGS sequence"/>
</dbReference>
<dbReference type="InterPro" id="IPR000313">
    <property type="entry name" value="PWWP_dom"/>
</dbReference>
<evidence type="ECO:0000256" key="1">
    <source>
        <dbReference type="ARBA" id="ARBA00022723"/>
    </source>
</evidence>
<keyword evidence="2" id="KW-0863">Zinc-finger</keyword>
<feature type="domain" description="CW-type" evidence="5">
    <location>
        <begin position="12"/>
        <end position="67"/>
    </location>
</feature>
<evidence type="ECO:0000256" key="2">
    <source>
        <dbReference type="ARBA" id="ARBA00022771"/>
    </source>
</evidence>
<keyword evidence="3" id="KW-0862">Zinc</keyword>
<keyword evidence="1" id="KW-0479">Metal-binding</keyword>
<dbReference type="AlphaFoldDB" id="A0A444TZ97"/>
<feature type="domain" description="PWWP" evidence="4">
    <location>
        <begin position="86"/>
        <end position="142"/>
    </location>
</feature>
<accession>A0A444TZ97</accession>
<protein>
    <submittedName>
        <fullName evidence="6">Zinc finger CW-type PWWP domain protein 2</fullName>
    </submittedName>
</protein>
<dbReference type="InterPro" id="IPR011124">
    <property type="entry name" value="Znf_CW"/>
</dbReference>
<dbReference type="PANTHER" id="PTHR15999:SF6">
    <property type="entry name" value="ZINC FINGER CW-TYPE PWWP DOMAIN PROTEIN 2"/>
    <property type="match status" value="1"/>
</dbReference>
<reference evidence="6 7" key="1">
    <citation type="submission" date="2019-01" db="EMBL/GenBank/DDBJ databases">
        <title>Draft Genome and Complete Hox-Cluster Characterization of the Sterlet Sturgeon (Acipenser ruthenus).</title>
        <authorList>
            <person name="Wei Q."/>
        </authorList>
    </citation>
    <scope>NUCLEOTIDE SEQUENCE [LARGE SCALE GENOMIC DNA]</scope>
    <source>
        <strain evidence="6">WHYD16114868_AA</strain>
        <tissue evidence="6">Blood</tissue>
    </source>
</reference>
<evidence type="ECO:0000313" key="6">
    <source>
        <dbReference type="EMBL" id="RXM28202.1"/>
    </source>
</evidence>
<dbReference type="GO" id="GO:0005634">
    <property type="term" value="C:nucleus"/>
    <property type="evidence" value="ECO:0007669"/>
    <property type="project" value="TreeGrafter"/>
</dbReference>
<evidence type="ECO:0000259" key="5">
    <source>
        <dbReference type="PROSITE" id="PS51050"/>
    </source>
</evidence>
<evidence type="ECO:0000313" key="7">
    <source>
        <dbReference type="Proteomes" id="UP000289886"/>
    </source>
</evidence>
<evidence type="ECO:0000256" key="3">
    <source>
        <dbReference type="ARBA" id="ARBA00022833"/>
    </source>
</evidence>
<organism evidence="6 7">
    <name type="scientific">Acipenser ruthenus</name>
    <name type="common">Sterlet sturgeon</name>
    <dbReference type="NCBI Taxonomy" id="7906"/>
    <lineage>
        <taxon>Eukaryota</taxon>
        <taxon>Metazoa</taxon>
        <taxon>Chordata</taxon>
        <taxon>Craniata</taxon>
        <taxon>Vertebrata</taxon>
        <taxon>Euteleostomi</taxon>
        <taxon>Actinopterygii</taxon>
        <taxon>Chondrostei</taxon>
        <taxon>Acipenseriformes</taxon>
        <taxon>Acipenseridae</taxon>
        <taxon>Acipenser</taxon>
    </lineage>
</organism>
<evidence type="ECO:0000259" key="4">
    <source>
        <dbReference type="PROSITE" id="PS50812"/>
    </source>
</evidence>
<name>A0A444TZ97_ACIRT</name>